<reference evidence="9 10" key="1">
    <citation type="journal article" date="2014" name="Genome Announc.">
        <title>Draft Genome Sequence of Fervidicella metallireducens Strain AeBT, an Iron-Reducing Thermoanaerobe from the Great Artesian Basin.</title>
        <authorList>
            <person name="Patel B.K."/>
        </authorList>
    </citation>
    <scope>NUCLEOTIDE SEQUENCE [LARGE SCALE GENOMIC DNA]</scope>
    <source>
        <strain evidence="9 10">AeB</strain>
    </source>
</reference>
<dbReference type="AlphaFoldDB" id="A0A017RS60"/>
<comment type="caution">
    <text evidence="9">The sequence shown here is derived from an EMBL/GenBank/DDBJ whole genome shotgun (WGS) entry which is preliminary data.</text>
</comment>
<keyword evidence="7 8" id="KW-0472">Membrane</keyword>
<organism evidence="9 10">
    <name type="scientific">Fervidicella metallireducens AeB</name>
    <dbReference type="NCBI Taxonomy" id="1403537"/>
    <lineage>
        <taxon>Bacteria</taxon>
        <taxon>Bacillati</taxon>
        <taxon>Bacillota</taxon>
        <taxon>Clostridia</taxon>
        <taxon>Eubacteriales</taxon>
        <taxon>Clostridiaceae</taxon>
        <taxon>Fervidicella</taxon>
    </lineage>
</organism>
<dbReference type="Gene3D" id="1.20.1530.20">
    <property type="match status" value="1"/>
</dbReference>
<dbReference type="PANTHER" id="PTHR36838:SF1">
    <property type="entry name" value="SLR1864 PROTEIN"/>
    <property type="match status" value="1"/>
</dbReference>
<feature type="transmembrane region" description="Helical" evidence="8">
    <location>
        <begin position="67"/>
        <end position="91"/>
    </location>
</feature>
<feature type="transmembrane region" description="Helical" evidence="8">
    <location>
        <begin position="200"/>
        <end position="220"/>
    </location>
</feature>
<dbReference type="InterPro" id="IPR004776">
    <property type="entry name" value="Mem_transp_PIN-like"/>
</dbReference>
<evidence type="ECO:0000256" key="4">
    <source>
        <dbReference type="ARBA" id="ARBA00022475"/>
    </source>
</evidence>
<evidence type="ECO:0000256" key="1">
    <source>
        <dbReference type="ARBA" id="ARBA00004651"/>
    </source>
</evidence>
<dbReference type="PANTHER" id="PTHR36838">
    <property type="entry name" value="AUXIN EFFLUX CARRIER FAMILY PROTEIN"/>
    <property type="match status" value="1"/>
</dbReference>
<keyword evidence="5 8" id="KW-0812">Transmembrane</keyword>
<keyword evidence="10" id="KW-1185">Reference proteome</keyword>
<dbReference type="GO" id="GO:0055085">
    <property type="term" value="P:transmembrane transport"/>
    <property type="evidence" value="ECO:0007669"/>
    <property type="project" value="InterPro"/>
</dbReference>
<protein>
    <submittedName>
        <fullName evidence="9">Malate transporter</fullName>
    </submittedName>
</protein>
<keyword evidence="4" id="KW-1003">Cell membrane</keyword>
<comment type="subcellular location">
    <subcellularLocation>
        <location evidence="1">Cell membrane</location>
        <topology evidence="1">Multi-pass membrane protein</topology>
    </subcellularLocation>
</comment>
<dbReference type="RefSeq" id="WP_035381236.1">
    <property type="nucleotide sequence ID" value="NZ_AZQP01000048.1"/>
</dbReference>
<feature type="transmembrane region" description="Helical" evidence="8">
    <location>
        <begin position="6"/>
        <end position="24"/>
    </location>
</feature>
<dbReference type="EMBL" id="AZQP01000048">
    <property type="protein sequence ID" value="EYE87563.1"/>
    <property type="molecule type" value="Genomic_DNA"/>
</dbReference>
<evidence type="ECO:0000256" key="6">
    <source>
        <dbReference type="ARBA" id="ARBA00022989"/>
    </source>
</evidence>
<proteinExistence type="inferred from homology"/>
<dbReference type="STRING" id="1403537.Q428_12610"/>
<dbReference type="GO" id="GO:0005886">
    <property type="term" value="C:plasma membrane"/>
    <property type="evidence" value="ECO:0007669"/>
    <property type="project" value="UniProtKB-SubCell"/>
</dbReference>
<keyword evidence="3" id="KW-0813">Transport</keyword>
<feature type="transmembrane region" description="Helical" evidence="8">
    <location>
        <begin position="289"/>
        <end position="310"/>
    </location>
</feature>
<comment type="similarity">
    <text evidence="2">Belongs to the auxin efflux carrier (TC 2.A.69) family.</text>
</comment>
<dbReference type="Pfam" id="PF03547">
    <property type="entry name" value="Mem_trans"/>
    <property type="match status" value="1"/>
</dbReference>
<evidence type="ECO:0000313" key="10">
    <source>
        <dbReference type="Proteomes" id="UP000019681"/>
    </source>
</evidence>
<sequence length="312" mass="35324">MIFLQAFESILTIMIMIAIGYILTFKKWFNNETSKLFSKLVTQISLPAMMLSSLMSNFSKDKLLSSGYALTIPFLSMGICFVIAVILSRIIKVPNTRKGAFQSMFFISNTIFIGLPVNIALFGEKSIPYVFLYYIANTTFFWTIGVYNLSKDAGIENDHLFSLNNLKRIFSPPLTSFILAIILILLDIKLPDFIMDTCKYMGNLTTPLSMLFIGITIYSVDIKSIKLSLDMLVILLGRFIVSPFIVYILTTFIPIPTLMRNVFIIQSSLPIMTQTAIIAKAYNADEKYIAIMILITTVLSFLFIPFYMLFLG</sequence>
<accession>A0A017RS60</accession>
<feature type="transmembrane region" description="Helical" evidence="8">
    <location>
        <begin position="169"/>
        <end position="188"/>
    </location>
</feature>
<feature type="transmembrane region" description="Helical" evidence="8">
    <location>
        <begin position="103"/>
        <end position="123"/>
    </location>
</feature>
<evidence type="ECO:0000256" key="5">
    <source>
        <dbReference type="ARBA" id="ARBA00022692"/>
    </source>
</evidence>
<keyword evidence="6 8" id="KW-1133">Transmembrane helix</keyword>
<gene>
    <name evidence="9" type="ORF">Q428_12610</name>
</gene>
<feature type="transmembrane region" description="Helical" evidence="8">
    <location>
        <begin position="232"/>
        <end position="255"/>
    </location>
</feature>
<dbReference type="Proteomes" id="UP000019681">
    <property type="component" value="Unassembled WGS sequence"/>
</dbReference>
<evidence type="ECO:0000256" key="3">
    <source>
        <dbReference type="ARBA" id="ARBA00022448"/>
    </source>
</evidence>
<evidence type="ECO:0000313" key="9">
    <source>
        <dbReference type="EMBL" id="EYE87563.1"/>
    </source>
</evidence>
<dbReference type="InterPro" id="IPR038770">
    <property type="entry name" value="Na+/solute_symporter_sf"/>
</dbReference>
<evidence type="ECO:0000256" key="7">
    <source>
        <dbReference type="ARBA" id="ARBA00023136"/>
    </source>
</evidence>
<dbReference type="OrthoDB" id="9798064at2"/>
<evidence type="ECO:0000256" key="8">
    <source>
        <dbReference type="SAM" id="Phobius"/>
    </source>
</evidence>
<name>A0A017RS60_9CLOT</name>
<evidence type="ECO:0000256" key="2">
    <source>
        <dbReference type="ARBA" id="ARBA00010145"/>
    </source>
</evidence>
<feature type="transmembrane region" description="Helical" evidence="8">
    <location>
        <begin position="129"/>
        <end position="149"/>
    </location>
</feature>